<gene>
    <name evidence="1" type="ORF">IQ276_00100</name>
</gene>
<proteinExistence type="predicted"/>
<reference evidence="1" key="1">
    <citation type="submission" date="2020-10" db="EMBL/GenBank/DDBJ databases">
        <authorList>
            <person name="Castelo-Branco R."/>
            <person name="Eusebio N."/>
            <person name="Adriana R."/>
            <person name="Vieira A."/>
            <person name="Brugerolle De Fraissinette N."/>
            <person name="Rezende De Castro R."/>
            <person name="Schneider M.P."/>
            <person name="Vasconcelos V."/>
            <person name="Leao P.N."/>
        </authorList>
    </citation>
    <scope>NUCLEOTIDE SEQUENCE</scope>
    <source>
        <strain evidence="1">LEGE 12446</strain>
    </source>
</reference>
<evidence type="ECO:0000313" key="1">
    <source>
        <dbReference type="EMBL" id="MBE9020916.1"/>
    </source>
</evidence>
<name>A0A8J6ZLD2_DESMC</name>
<sequence length="108" mass="12690">MGRVWTYWEFDHPLGSTVRVISTPLGLEIFTEDVFNVVAAELNNEKIVLMNIHSQERYVVIEEEVVKIKTLNFTAINSLKTIVKADLINKFLHWVRTTIRPIFQRQYL</sequence>
<dbReference type="RefSeq" id="WP_193912680.1">
    <property type="nucleotide sequence ID" value="NZ_JADEXS020000003.1"/>
</dbReference>
<organism evidence="1 2">
    <name type="scientific">Desmonostoc muscorum LEGE 12446</name>
    <dbReference type="NCBI Taxonomy" id="1828758"/>
    <lineage>
        <taxon>Bacteria</taxon>
        <taxon>Bacillati</taxon>
        <taxon>Cyanobacteriota</taxon>
        <taxon>Cyanophyceae</taxon>
        <taxon>Nostocales</taxon>
        <taxon>Nostocaceae</taxon>
        <taxon>Desmonostoc</taxon>
    </lineage>
</organism>
<keyword evidence="2" id="KW-1185">Reference proteome</keyword>
<evidence type="ECO:0000313" key="2">
    <source>
        <dbReference type="Proteomes" id="UP000622533"/>
    </source>
</evidence>
<comment type="caution">
    <text evidence="1">The sequence shown here is derived from an EMBL/GenBank/DDBJ whole genome shotgun (WGS) entry which is preliminary data.</text>
</comment>
<dbReference type="AlphaFoldDB" id="A0A8J6ZLD2"/>
<dbReference type="Proteomes" id="UP000622533">
    <property type="component" value="Unassembled WGS sequence"/>
</dbReference>
<accession>A0A8J6ZLD2</accession>
<dbReference type="EMBL" id="JADEXS010000001">
    <property type="protein sequence ID" value="MBE9020916.1"/>
    <property type="molecule type" value="Genomic_DNA"/>
</dbReference>
<protein>
    <submittedName>
        <fullName evidence="1">Uncharacterized protein</fullName>
    </submittedName>
</protein>